<dbReference type="Proteomes" id="UP001500449">
    <property type="component" value="Unassembled WGS sequence"/>
</dbReference>
<sequence length="58" mass="6034">MQRVTCEVAENDRLAAEPAENAPYDGSITMTMRLATAVAPGAQDVNSSLLPPTAGMAQ</sequence>
<organism evidence="1 2">
    <name type="scientific">Pseudonocardia ailaonensis</name>
    <dbReference type="NCBI Taxonomy" id="367279"/>
    <lineage>
        <taxon>Bacteria</taxon>
        <taxon>Bacillati</taxon>
        <taxon>Actinomycetota</taxon>
        <taxon>Actinomycetes</taxon>
        <taxon>Pseudonocardiales</taxon>
        <taxon>Pseudonocardiaceae</taxon>
        <taxon>Pseudonocardia</taxon>
    </lineage>
</organism>
<protein>
    <submittedName>
        <fullName evidence="1">Uncharacterized protein</fullName>
    </submittedName>
</protein>
<name>A0ABN2NA26_9PSEU</name>
<evidence type="ECO:0000313" key="2">
    <source>
        <dbReference type="Proteomes" id="UP001500449"/>
    </source>
</evidence>
<keyword evidence="2" id="KW-1185">Reference proteome</keyword>
<comment type="caution">
    <text evidence="1">The sequence shown here is derived from an EMBL/GenBank/DDBJ whole genome shotgun (WGS) entry which is preliminary data.</text>
</comment>
<proteinExistence type="predicted"/>
<accession>A0ABN2NA26</accession>
<reference evidence="1 2" key="1">
    <citation type="journal article" date="2019" name="Int. J. Syst. Evol. Microbiol.">
        <title>The Global Catalogue of Microorganisms (GCM) 10K type strain sequencing project: providing services to taxonomists for standard genome sequencing and annotation.</title>
        <authorList>
            <consortium name="The Broad Institute Genomics Platform"/>
            <consortium name="The Broad Institute Genome Sequencing Center for Infectious Disease"/>
            <person name="Wu L."/>
            <person name="Ma J."/>
        </authorList>
    </citation>
    <scope>NUCLEOTIDE SEQUENCE [LARGE SCALE GENOMIC DNA]</scope>
    <source>
        <strain evidence="1 2">JCM 16009</strain>
    </source>
</reference>
<evidence type="ECO:0000313" key="1">
    <source>
        <dbReference type="EMBL" id="GAA1859928.1"/>
    </source>
</evidence>
<dbReference type="EMBL" id="BAAAQK010000018">
    <property type="protein sequence ID" value="GAA1859928.1"/>
    <property type="molecule type" value="Genomic_DNA"/>
</dbReference>
<gene>
    <name evidence="1" type="ORF">GCM10009836_45080</name>
</gene>